<evidence type="ECO:0000256" key="1">
    <source>
        <dbReference type="ARBA" id="ARBA00023015"/>
    </source>
</evidence>
<dbReference type="Proteomes" id="UP001432027">
    <property type="component" value="Unassembled WGS sequence"/>
</dbReference>
<evidence type="ECO:0000313" key="5">
    <source>
        <dbReference type="Proteomes" id="UP001432027"/>
    </source>
</evidence>
<organism evidence="4 5">
    <name type="scientific">Pristionchus entomophagus</name>
    <dbReference type="NCBI Taxonomy" id="358040"/>
    <lineage>
        <taxon>Eukaryota</taxon>
        <taxon>Metazoa</taxon>
        <taxon>Ecdysozoa</taxon>
        <taxon>Nematoda</taxon>
        <taxon>Chromadorea</taxon>
        <taxon>Rhabditida</taxon>
        <taxon>Rhabditina</taxon>
        <taxon>Diplogasteromorpha</taxon>
        <taxon>Diplogasteroidea</taxon>
        <taxon>Neodiplogasteridae</taxon>
        <taxon>Pristionchus</taxon>
    </lineage>
</organism>
<dbReference type="GO" id="GO:0003700">
    <property type="term" value="F:DNA-binding transcription factor activity"/>
    <property type="evidence" value="ECO:0007669"/>
    <property type="project" value="TreeGrafter"/>
</dbReference>
<keyword evidence="3" id="KW-0675">Receptor</keyword>
<evidence type="ECO:0000256" key="2">
    <source>
        <dbReference type="ARBA" id="ARBA00023163"/>
    </source>
</evidence>
<sequence length="123" mass="14257">PAKLSDLWPSSQIFLCGLMDFTRFSFPAFREISPEDRHSLIKQNFQLIESLDGSYRAHHNFPIDDSVMASYITFVSEDSIINFLEEESPIETCKEELVQKFRKQIRRTANVAKESILKSEPLD</sequence>
<dbReference type="EMBL" id="BTSX01000001">
    <property type="protein sequence ID" value="GMS81571.1"/>
    <property type="molecule type" value="Genomic_DNA"/>
</dbReference>
<keyword evidence="5" id="KW-1185">Reference proteome</keyword>
<proteinExistence type="predicted"/>
<dbReference type="GO" id="GO:0005634">
    <property type="term" value="C:nucleus"/>
    <property type="evidence" value="ECO:0007669"/>
    <property type="project" value="TreeGrafter"/>
</dbReference>
<dbReference type="SUPFAM" id="SSF48508">
    <property type="entry name" value="Nuclear receptor ligand-binding domain"/>
    <property type="match status" value="1"/>
</dbReference>
<accession>A0AAV5SDZ9</accession>
<dbReference type="PANTHER" id="PTHR46011:SF6">
    <property type="entry name" value="HIGH ZINC ACTIVATED NUCLEAR RECEPTOR PROTEIN"/>
    <property type="match status" value="1"/>
</dbReference>
<dbReference type="PANTHER" id="PTHR46011">
    <property type="entry name" value="NUCLEAR HORMONE RECEPTOR FAMILY MEMBER NHR-86-RELATED"/>
    <property type="match status" value="1"/>
</dbReference>
<name>A0AAV5SDZ9_9BILA</name>
<keyword evidence="2" id="KW-0804">Transcription</keyword>
<keyword evidence="1" id="KW-0805">Transcription regulation</keyword>
<evidence type="ECO:0000313" key="4">
    <source>
        <dbReference type="EMBL" id="GMS81571.1"/>
    </source>
</evidence>
<gene>
    <name evidence="4" type="ORF">PENTCL1PPCAC_3746</name>
</gene>
<comment type="caution">
    <text evidence="4">The sequence shown here is derived from an EMBL/GenBank/DDBJ whole genome shotgun (WGS) entry which is preliminary data.</text>
</comment>
<dbReference type="InterPro" id="IPR035500">
    <property type="entry name" value="NHR-like_dom_sf"/>
</dbReference>
<feature type="non-terminal residue" evidence="4">
    <location>
        <position position="1"/>
    </location>
</feature>
<dbReference type="AlphaFoldDB" id="A0AAV5SDZ9"/>
<protein>
    <submittedName>
        <fullName evidence="4">Uncharacterized protein</fullName>
    </submittedName>
</protein>
<reference evidence="4" key="1">
    <citation type="submission" date="2023-10" db="EMBL/GenBank/DDBJ databases">
        <title>Genome assembly of Pristionchus species.</title>
        <authorList>
            <person name="Yoshida K."/>
            <person name="Sommer R.J."/>
        </authorList>
    </citation>
    <scope>NUCLEOTIDE SEQUENCE</scope>
    <source>
        <strain evidence="4">RS0144</strain>
    </source>
</reference>
<evidence type="ECO:0000256" key="3">
    <source>
        <dbReference type="ARBA" id="ARBA00023170"/>
    </source>
</evidence>